<evidence type="ECO:0000313" key="13">
    <source>
        <dbReference type="EMBL" id="GBF36521.1"/>
    </source>
</evidence>
<dbReference type="RefSeq" id="WP_131007290.1">
    <property type="nucleotide sequence ID" value="NZ_BFAX01000003.1"/>
</dbReference>
<dbReference type="NCBIfam" id="TIGR00392">
    <property type="entry name" value="ileS"/>
    <property type="match status" value="1"/>
</dbReference>
<dbReference type="AlphaFoldDB" id="A0A401HQT6"/>
<name>A0A401HQT6_9EURY</name>
<dbReference type="EC" id="6.1.1.5" evidence="10"/>
<dbReference type="PANTHER" id="PTHR42780">
    <property type="entry name" value="SOLEUCYL-TRNA SYNTHETASE"/>
    <property type="match status" value="1"/>
</dbReference>
<keyword evidence="5 10" id="KW-0862">Zinc</keyword>
<evidence type="ECO:0000256" key="7">
    <source>
        <dbReference type="ARBA" id="ARBA00022917"/>
    </source>
</evidence>
<dbReference type="InterPro" id="IPR002301">
    <property type="entry name" value="Ile-tRNA-ligase"/>
</dbReference>
<proteinExistence type="inferred from homology"/>
<comment type="catalytic activity">
    <reaction evidence="9 10">
        <text>tRNA(Ile) + L-isoleucine + ATP = L-isoleucyl-tRNA(Ile) + AMP + diphosphate</text>
        <dbReference type="Rhea" id="RHEA:11060"/>
        <dbReference type="Rhea" id="RHEA-COMP:9666"/>
        <dbReference type="Rhea" id="RHEA-COMP:9695"/>
        <dbReference type="ChEBI" id="CHEBI:30616"/>
        <dbReference type="ChEBI" id="CHEBI:33019"/>
        <dbReference type="ChEBI" id="CHEBI:58045"/>
        <dbReference type="ChEBI" id="CHEBI:78442"/>
        <dbReference type="ChEBI" id="CHEBI:78528"/>
        <dbReference type="ChEBI" id="CHEBI:456215"/>
        <dbReference type="EC" id="6.1.1.5"/>
    </reaction>
</comment>
<dbReference type="GO" id="GO:0000049">
    <property type="term" value="F:tRNA binding"/>
    <property type="evidence" value="ECO:0007669"/>
    <property type="project" value="InterPro"/>
</dbReference>
<dbReference type="GO" id="GO:0008270">
    <property type="term" value="F:zinc ion binding"/>
    <property type="evidence" value="ECO:0007669"/>
    <property type="project" value="UniProtKB-UniRule"/>
</dbReference>
<dbReference type="InterPro" id="IPR001412">
    <property type="entry name" value="aa-tRNA-synth_I_CS"/>
</dbReference>
<dbReference type="SUPFAM" id="SSF47323">
    <property type="entry name" value="Anticodon-binding domain of a subclass of class I aminoacyl-tRNA synthetases"/>
    <property type="match status" value="1"/>
</dbReference>
<reference evidence="13 14" key="1">
    <citation type="journal article" date="2019" name="Int. J. Syst. Evol. Microbiol.">
        <title>Methanofervidicoccus abyssi gen. nov., sp. nov., a hydrogenotrophic methanogen, isolated from a hydrothermal vent chimney in the Mid-Cayman Spreading Center, the Caribbean Sea.</title>
        <authorList>
            <person name="Sakai S."/>
            <person name="Takaki Y."/>
            <person name="Miyazaki M."/>
            <person name="Ogawara M."/>
            <person name="Yanagawa K."/>
            <person name="Miyazaki J."/>
            <person name="Takai K."/>
        </authorList>
    </citation>
    <scope>NUCLEOTIDE SEQUENCE [LARGE SCALE GENOMIC DNA]</scope>
    <source>
        <strain evidence="13 14">HHB</strain>
    </source>
</reference>
<evidence type="ECO:0000256" key="2">
    <source>
        <dbReference type="ARBA" id="ARBA00022598"/>
    </source>
</evidence>
<dbReference type="Gene3D" id="3.90.740.10">
    <property type="entry name" value="Valyl/Leucyl/Isoleucyl-tRNA synthetase, editing domain"/>
    <property type="match status" value="1"/>
</dbReference>
<evidence type="ECO:0000313" key="14">
    <source>
        <dbReference type="Proteomes" id="UP000290527"/>
    </source>
</evidence>
<accession>A0A401HQT6</accession>
<dbReference type="Gene3D" id="3.40.50.620">
    <property type="entry name" value="HUPs"/>
    <property type="match status" value="2"/>
</dbReference>
<dbReference type="InterPro" id="IPR002300">
    <property type="entry name" value="aa-tRNA-synth_Ia"/>
</dbReference>
<dbReference type="PROSITE" id="PS00178">
    <property type="entry name" value="AA_TRNA_LIGASE_I"/>
    <property type="match status" value="1"/>
</dbReference>
<comment type="function">
    <text evidence="10">Catalyzes the attachment of isoleucine to tRNA(Ile). As IleRS can inadvertently accommodate and process structurally similar amino acids such as valine, to avoid such errors it has two additional distinct tRNA(Ile)-dependent editing activities. One activity is designated as 'pretransfer' editing and involves the hydrolysis of activated Val-AMP. The other activity is designated 'posttransfer' editing and involves deacylation of mischarged Val-tRNA(Ile).</text>
</comment>
<keyword evidence="4 10" id="KW-0547">Nucleotide-binding</keyword>
<feature type="short sequence motif" description="'KMSKS' region" evidence="10">
    <location>
        <begin position="602"/>
        <end position="606"/>
    </location>
</feature>
<dbReference type="Pfam" id="PF00133">
    <property type="entry name" value="tRNA-synt_1"/>
    <property type="match status" value="1"/>
</dbReference>
<evidence type="ECO:0000259" key="12">
    <source>
        <dbReference type="Pfam" id="PF08264"/>
    </source>
</evidence>
<feature type="binding site" evidence="10">
    <location>
        <position position="605"/>
    </location>
    <ligand>
        <name>ATP</name>
        <dbReference type="ChEBI" id="CHEBI:30616"/>
    </ligand>
</feature>
<comment type="subunit">
    <text evidence="10">Monomer.</text>
</comment>
<dbReference type="Proteomes" id="UP000290527">
    <property type="component" value="Unassembled WGS sequence"/>
</dbReference>
<dbReference type="Pfam" id="PF19302">
    <property type="entry name" value="DUF5915"/>
    <property type="match status" value="1"/>
</dbReference>
<dbReference type="Pfam" id="PF08264">
    <property type="entry name" value="Anticodon_1"/>
    <property type="match status" value="1"/>
</dbReference>
<dbReference type="InterPro" id="IPR023586">
    <property type="entry name" value="Ile-tRNA-ligase_type2"/>
</dbReference>
<dbReference type="InterPro" id="IPR014729">
    <property type="entry name" value="Rossmann-like_a/b/a_fold"/>
</dbReference>
<feature type="domain" description="Aminoacyl-tRNA synthetase class Ia" evidence="11">
    <location>
        <begin position="17"/>
        <end position="641"/>
    </location>
</feature>
<keyword evidence="3 10" id="KW-0479">Metal-binding</keyword>
<protein>
    <recommendedName>
        <fullName evidence="10">Isoleucine--tRNA ligase</fullName>
        <ecNumber evidence="10">6.1.1.5</ecNumber>
    </recommendedName>
    <alternativeName>
        <fullName evidence="10">Isoleucyl-tRNA synthetase</fullName>
        <shortName evidence="10">IleRS</shortName>
    </alternativeName>
</protein>
<evidence type="ECO:0000256" key="6">
    <source>
        <dbReference type="ARBA" id="ARBA00022840"/>
    </source>
</evidence>
<gene>
    <name evidence="10" type="primary">ileS</name>
    <name evidence="13" type="ORF">MHHB_P0751</name>
</gene>
<keyword evidence="8 10" id="KW-0030">Aminoacyl-tRNA synthetase</keyword>
<feature type="short sequence motif" description="'HIGH' region" evidence="10">
    <location>
        <begin position="47"/>
        <end position="57"/>
    </location>
</feature>
<evidence type="ECO:0000256" key="1">
    <source>
        <dbReference type="ARBA" id="ARBA00022490"/>
    </source>
</evidence>
<comment type="caution">
    <text evidence="13">The sequence shown here is derived from an EMBL/GenBank/DDBJ whole genome shotgun (WGS) entry which is preliminary data.</text>
</comment>
<dbReference type="SUPFAM" id="SSF52374">
    <property type="entry name" value="Nucleotidylyl transferase"/>
    <property type="match status" value="1"/>
</dbReference>
<dbReference type="GO" id="GO:0005737">
    <property type="term" value="C:cytoplasm"/>
    <property type="evidence" value="ECO:0007669"/>
    <property type="project" value="UniProtKB-SubCell"/>
</dbReference>
<dbReference type="InterPro" id="IPR009008">
    <property type="entry name" value="Val/Leu/Ile-tRNA-synth_edit"/>
</dbReference>
<keyword evidence="14" id="KW-1185">Reference proteome</keyword>
<keyword evidence="6 10" id="KW-0067">ATP-binding</keyword>
<evidence type="ECO:0000259" key="11">
    <source>
        <dbReference type="Pfam" id="PF00133"/>
    </source>
</evidence>
<organism evidence="13 14">
    <name type="scientific">Methanofervidicoccus abyssi</name>
    <dbReference type="NCBI Taxonomy" id="2082189"/>
    <lineage>
        <taxon>Archaea</taxon>
        <taxon>Methanobacteriati</taxon>
        <taxon>Methanobacteriota</taxon>
        <taxon>Methanomada group</taxon>
        <taxon>Methanococci</taxon>
        <taxon>Methanococcales</taxon>
        <taxon>Methanofervidicoccus</taxon>
    </lineage>
</organism>
<evidence type="ECO:0000256" key="8">
    <source>
        <dbReference type="ARBA" id="ARBA00023146"/>
    </source>
</evidence>
<dbReference type="GO" id="GO:0006428">
    <property type="term" value="P:isoleucyl-tRNA aminoacylation"/>
    <property type="evidence" value="ECO:0007669"/>
    <property type="project" value="UniProtKB-UniRule"/>
</dbReference>
<dbReference type="OrthoDB" id="30823at2157"/>
<dbReference type="GO" id="GO:0004822">
    <property type="term" value="F:isoleucine-tRNA ligase activity"/>
    <property type="evidence" value="ECO:0007669"/>
    <property type="project" value="UniProtKB-UniRule"/>
</dbReference>
<evidence type="ECO:0000256" key="4">
    <source>
        <dbReference type="ARBA" id="ARBA00022741"/>
    </source>
</evidence>
<sequence>MEEVRTEVNFREIDLEIKKFWEKNNIYRKVKRSLEHGPEYYFVDGPPYCSGAIHLGTAWNKIIKDTVLRFKRLQGYNVLDKAGWDMHGLPIEVKVEEEFKINSKKDIEKKIGTERFIEKCKEFALRNREVMERQFKNLGVWLDWENAYMPIERDYIETGWWTLKKAHKRGLLSKDLRVGYWCPRCETSLAEHEVRGEYKEVVDPSIYVKFPLKDKENTYLIIWTTTPWTLIANMLVAVHPDFNYAYVKVTLETGGEEIEEYWIIGEPLVESVVKKAEKIYNIKHYEVVKTVKGSELEGLKYITPLLEENEKLKEFSEMEKVHTIVLGEHVSLEEGTGLVHTATGFGEEDFEVGERYSIPIYSPIDDRGRYTEGLWKGIFVKEADRYIIERLKEKGLLLSEGKIKHSYPHCWRCKTPLLFRATEQWFLKISKIKDEIIEQAKSVHWIPGWVETRYINGVKYVGDWNISRQRYWGIPIPIWICEKCGSYEVIGSVEELKEKMINEVDLEDLHKPTVDKVLLRCHCGGTMKRVPDVLDVWFDSGLAPYASMNLRKLKKADFIVEGHDQVTKWFYSQHALSTILFNDVPYKKCMMHGFALDEKGNKMSKSLGNIVNPDDVVEEYGADILRFYLLSANKAWEDIKFSYTELKDVRNLFNTLWNAYAFAVNYMVLDNFQPNDEYMKYLKDEDRWIISRINTLTKEIVEDLEIPHLHSYTWKLRDFILEDLSRWYIRLIRGRTWKESEDPEKLSAYQTLYYVLMKLILLLSPVVPHISEKIYQNLKTEGMPESIFMNRITVDEKYIDRTLENEMEVIREIVDAILRGRDKAKYTLRYPIWKIILPKTVEDIVSKYSHIIKEQGNVKEIEVTEFQGNISVKPNYRELGKVFKSEVPKVVEVIKSVDPKILKEKLEKEGVVKIGEYEIKPEYIQFKMEIPENIIGVEFSKGSVYMDIKLTEDIIKEGLMREVIRRIQAMRKDMDLNIEEWVNIKMEGVSFDRDTLEYIEREVRGKFLDEVDADYRKVWEIKTPDNRKYKVEIGIERCKKE</sequence>
<evidence type="ECO:0000256" key="5">
    <source>
        <dbReference type="ARBA" id="ARBA00022833"/>
    </source>
</evidence>
<dbReference type="Gene3D" id="1.10.730.10">
    <property type="entry name" value="Isoleucyl-tRNA Synthetase, Domain 1"/>
    <property type="match status" value="1"/>
</dbReference>
<dbReference type="GO" id="GO:0005524">
    <property type="term" value="F:ATP binding"/>
    <property type="evidence" value="ECO:0007669"/>
    <property type="project" value="UniProtKB-UniRule"/>
</dbReference>
<evidence type="ECO:0000256" key="10">
    <source>
        <dbReference type="HAMAP-Rule" id="MF_02003"/>
    </source>
</evidence>
<evidence type="ECO:0000256" key="3">
    <source>
        <dbReference type="ARBA" id="ARBA00022723"/>
    </source>
</evidence>
<keyword evidence="7 10" id="KW-0648">Protein biosynthesis</keyword>
<evidence type="ECO:0000256" key="9">
    <source>
        <dbReference type="ARBA" id="ARBA00048359"/>
    </source>
</evidence>
<dbReference type="GO" id="GO:0002161">
    <property type="term" value="F:aminoacyl-tRNA deacylase activity"/>
    <property type="evidence" value="ECO:0007669"/>
    <property type="project" value="InterPro"/>
</dbReference>
<dbReference type="PANTHER" id="PTHR42780:SF1">
    <property type="entry name" value="ISOLEUCINE--TRNA LIGASE, CYTOPLASMIC"/>
    <property type="match status" value="1"/>
</dbReference>
<dbReference type="CDD" id="cd07961">
    <property type="entry name" value="Anticodon_Ia_Ile_ABEc"/>
    <property type="match status" value="1"/>
</dbReference>
<dbReference type="InterPro" id="IPR013155">
    <property type="entry name" value="M/V/L/I-tRNA-synth_anticd-bd"/>
</dbReference>
<dbReference type="SUPFAM" id="SSF50677">
    <property type="entry name" value="ValRS/IleRS/LeuRS editing domain"/>
    <property type="match status" value="1"/>
</dbReference>
<comment type="domain">
    <text evidence="10">IleRS has two distinct active sites: one for aminoacylation and one for editing. The misactivated valine is translocated from the active site to the editing site, which sterically excludes the correctly activated isoleucine. The single editing site contains two valyl binding pockets, one specific for each substrate (Val-AMP or Val-tRNA(Ile)).</text>
</comment>
<keyword evidence="1 10" id="KW-0963">Cytoplasm</keyword>
<dbReference type="InterPro" id="IPR009080">
    <property type="entry name" value="tRNAsynth_Ia_anticodon-bd"/>
</dbReference>
<keyword evidence="2 10" id="KW-0436">Ligase</keyword>
<dbReference type="HAMAP" id="MF_02003">
    <property type="entry name" value="Ile_tRNA_synth_type2"/>
    <property type="match status" value="1"/>
</dbReference>
<comment type="similarity">
    <text evidence="10">Belongs to the class-I aminoacyl-tRNA synthetase family. IleS type 2 subfamily.</text>
</comment>
<dbReference type="PRINTS" id="PR00984">
    <property type="entry name" value="TRNASYNTHILE"/>
</dbReference>
<dbReference type="FunFam" id="3.40.50.620:FF:000286">
    <property type="entry name" value="Isoleucine--tRNA ligase"/>
    <property type="match status" value="1"/>
</dbReference>
<dbReference type="InterPro" id="IPR033709">
    <property type="entry name" value="Anticodon_Ile_ABEc"/>
</dbReference>
<dbReference type="CDD" id="cd00818">
    <property type="entry name" value="IleRS_core"/>
    <property type="match status" value="1"/>
</dbReference>
<feature type="domain" description="Methionyl/Valyl/Leucyl/Isoleucyl-tRNA synthetase anticodon-binding" evidence="12">
    <location>
        <begin position="686"/>
        <end position="828"/>
    </location>
</feature>
<comment type="cofactor">
    <cofactor evidence="10">
        <name>Zn(2+)</name>
        <dbReference type="ChEBI" id="CHEBI:29105"/>
    </cofactor>
</comment>
<comment type="subcellular location">
    <subcellularLocation>
        <location evidence="10">Cytoplasm</location>
    </subcellularLocation>
</comment>
<dbReference type="EMBL" id="BFAX01000003">
    <property type="protein sequence ID" value="GBF36521.1"/>
    <property type="molecule type" value="Genomic_DNA"/>
</dbReference>